<keyword evidence="2" id="KW-1003">Cell membrane</keyword>
<evidence type="ECO:0000256" key="2">
    <source>
        <dbReference type="ARBA" id="ARBA00022475"/>
    </source>
</evidence>
<dbReference type="PANTHER" id="PTHR30619">
    <property type="entry name" value="DNA INTERNALIZATION/COMPETENCE PROTEIN COMEC/REC2"/>
    <property type="match status" value="1"/>
</dbReference>
<dbReference type="NCBIfam" id="TIGR00360">
    <property type="entry name" value="ComEC_N-term"/>
    <property type="match status" value="1"/>
</dbReference>
<evidence type="ECO:0000259" key="8">
    <source>
        <dbReference type="Pfam" id="PF13567"/>
    </source>
</evidence>
<dbReference type="InterPro" id="IPR004477">
    <property type="entry name" value="ComEC_N"/>
</dbReference>
<dbReference type="Proteomes" id="UP000264719">
    <property type="component" value="Unassembled WGS sequence"/>
</dbReference>
<keyword evidence="4 6" id="KW-1133">Transmembrane helix</keyword>
<reference evidence="9 10" key="1">
    <citation type="journal article" date="2018" name="Nat. Biotechnol.">
        <title>A standardized bacterial taxonomy based on genome phylogeny substantially revises the tree of life.</title>
        <authorList>
            <person name="Parks D.H."/>
            <person name="Chuvochina M."/>
            <person name="Waite D.W."/>
            <person name="Rinke C."/>
            <person name="Skarshewski A."/>
            <person name="Chaumeil P.A."/>
            <person name="Hugenholtz P."/>
        </authorList>
    </citation>
    <scope>NUCLEOTIDE SEQUENCE [LARGE SCALE GENOMIC DNA]</scope>
    <source>
        <strain evidence="9">UBA9169</strain>
    </source>
</reference>
<gene>
    <name evidence="9" type="ORF">DCS45_14870</name>
</gene>
<evidence type="ECO:0000313" key="10">
    <source>
        <dbReference type="Proteomes" id="UP000264719"/>
    </source>
</evidence>
<evidence type="ECO:0000313" key="9">
    <source>
        <dbReference type="EMBL" id="HAR53139.1"/>
    </source>
</evidence>
<dbReference type="InterPro" id="IPR052159">
    <property type="entry name" value="Competence_DNA_uptake"/>
</dbReference>
<dbReference type="GO" id="GO:0005886">
    <property type="term" value="C:plasma membrane"/>
    <property type="evidence" value="ECO:0007669"/>
    <property type="project" value="UniProtKB-SubCell"/>
</dbReference>
<feature type="transmembrane region" description="Helical" evidence="6">
    <location>
        <begin position="303"/>
        <end position="321"/>
    </location>
</feature>
<protein>
    <submittedName>
        <fullName evidence="9">Competence protein</fullName>
    </submittedName>
</protein>
<evidence type="ECO:0000256" key="1">
    <source>
        <dbReference type="ARBA" id="ARBA00004651"/>
    </source>
</evidence>
<organism evidence="9 10">
    <name type="scientific">Roseovarius nubinhibens</name>
    <dbReference type="NCBI Taxonomy" id="314263"/>
    <lineage>
        <taxon>Bacteria</taxon>
        <taxon>Pseudomonadati</taxon>
        <taxon>Pseudomonadota</taxon>
        <taxon>Alphaproteobacteria</taxon>
        <taxon>Rhodobacterales</taxon>
        <taxon>Roseobacteraceae</taxon>
        <taxon>Roseovarius</taxon>
    </lineage>
</organism>
<dbReference type="EMBL" id="DMVW01000138">
    <property type="protein sequence ID" value="HAR53139.1"/>
    <property type="molecule type" value="Genomic_DNA"/>
</dbReference>
<accession>A0A348WF27</accession>
<evidence type="ECO:0000256" key="3">
    <source>
        <dbReference type="ARBA" id="ARBA00022692"/>
    </source>
</evidence>
<feature type="transmembrane region" description="Helical" evidence="6">
    <location>
        <begin position="53"/>
        <end position="72"/>
    </location>
</feature>
<comment type="subcellular location">
    <subcellularLocation>
        <location evidence="1">Cell membrane</location>
        <topology evidence="1">Multi-pass membrane protein</topology>
    </subcellularLocation>
</comment>
<feature type="transmembrane region" description="Helical" evidence="6">
    <location>
        <begin position="431"/>
        <end position="456"/>
    </location>
</feature>
<feature type="transmembrane region" description="Helical" evidence="6">
    <location>
        <begin position="468"/>
        <end position="488"/>
    </location>
</feature>
<feature type="transmembrane region" description="Helical" evidence="6">
    <location>
        <begin position="524"/>
        <end position="540"/>
    </location>
</feature>
<dbReference type="RefSeq" id="WP_339852823.1">
    <property type="nucleotide sequence ID" value="NZ_CAXAXR010000003.1"/>
</dbReference>
<dbReference type="Pfam" id="PF03772">
    <property type="entry name" value="Competence"/>
    <property type="match status" value="1"/>
</dbReference>
<feature type="transmembrane region" description="Helical" evidence="6">
    <location>
        <begin position="79"/>
        <end position="99"/>
    </location>
</feature>
<feature type="transmembrane region" description="Helical" evidence="6">
    <location>
        <begin position="265"/>
        <end position="291"/>
    </location>
</feature>
<comment type="caution">
    <text evidence="9">The sequence shown here is derived from an EMBL/GenBank/DDBJ whole genome shotgun (WGS) entry which is preliminary data.</text>
</comment>
<evidence type="ECO:0000256" key="6">
    <source>
        <dbReference type="SAM" id="Phobius"/>
    </source>
</evidence>
<evidence type="ECO:0000256" key="5">
    <source>
        <dbReference type="ARBA" id="ARBA00023136"/>
    </source>
</evidence>
<feature type="transmembrane region" description="Helical" evidence="6">
    <location>
        <begin position="500"/>
        <end position="517"/>
    </location>
</feature>
<feature type="domain" description="ComEC/Rec2-related protein" evidence="7">
    <location>
        <begin position="244"/>
        <end position="520"/>
    </location>
</feature>
<evidence type="ECO:0000259" key="7">
    <source>
        <dbReference type="Pfam" id="PF03772"/>
    </source>
</evidence>
<name>A0A348WF27_9RHOB</name>
<feature type="transmembrane region" description="Helical" evidence="6">
    <location>
        <begin position="351"/>
        <end position="368"/>
    </location>
</feature>
<keyword evidence="3 6" id="KW-0812">Transmembrane</keyword>
<evidence type="ECO:0000256" key="4">
    <source>
        <dbReference type="ARBA" id="ARBA00022989"/>
    </source>
</evidence>
<dbReference type="Pfam" id="PF13567">
    <property type="entry name" value="DUF4131"/>
    <property type="match status" value="1"/>
</dbReference>
<dbReference type="AlphaFoldDB" id="A0A348WF27"/>
<feature type="domain" description="DUF4131" evidence="8">
    <location>
        <begin position="52"/>
        <end position="201"/>
    </location>
</feature>
<feature type="transmembrane region" description="Helical" evidence="6">
    <location>
        <begin position="403"/>
        <end position="425"/>
    </location>
</feature>
<sequence length="685" mass="72593">MEETGARAFWAGPRDAIGAVLLAQRGHLFAWVPVMVGIGIGIFFGLRQEPQPGVLWAAGSAAAMLLLGARLLPEALRPLVVAGGLILGGLALAGLRAHLVAGPVLGFRYYGPVEGRVVAMDRSGSDAMRLTLDQVVLYNMSPERTPSRVRIALHGGAGVAARPGQIVMTTAHLSPPGGPVEPGGFDFQRHAWFLRLGAVGYTRVPVLRATEEAAGFSWAGLRLAMSERVQAALPGEPGGFAAAIITGDRSAMTQETLQALRVSNLAHLLAISGLHMGLLAGFVFAALRLIMACVPPLALRWPIRKFAAAGALAAAAVYLGLSGGNVATERAFVMVAVMLVAVMLDRRAISLRAVALAAIIVLALRPEAMLGPGFQMSFAATTALVAVFGRVSSYERGWVPGWLRPVTTVVISSLVAGLATAPFAAAHFNQIAHYGLLANLVSVPLMGVWVMPAAVLSVSLMPLGGEALGLWIMGLGLRWILGVAHWVAELDGARGVVTAPGPWVIPCLALGALFVILWQGKLRFFGLLPVVAGFWIWFGAERPRVLISEDGRLVGVMTEAGRALSRERGAGFVAMNWLENDGDAGDQAAAAARWEEGSAEIARWDLKVLRGAQEVRGFDGCTASQRLVTPKDPDQNALPCQVFSPRSLRQSGAVALYLRKGEVQTITARQVSGTRLWNSREIRRQ</sequence>
<feature type="transmembrane region" description="Helical" evidence="6">
    <location>
        <begin position="28"/>
        <end position="47"/>
    </location>
</feature>
<proteinExistence type="predicted"/>
<dbReference type="InterPro" id="IPR025405">
    <property type="entry name" value="DUF4131"/>
</dbReference>
<dbReference type="PANTHER" id="PTHR30619:SF1">
    <property type="entry name" value="RECOMBINATION PROTEIN 2"/>
    <property type="match status" value="1"/>
</dbReference>
<keyword evidence="5 6" id="KW-0472">Membrane</keyword>